<dbReference type="SUPFAM" id="SSF52507">
    <property type="entry name" value="Homo-oligomeric flavin-containing Cys decarboxylases, HFCD"/>
    <property type="match status" value="1"/>
</dbReference>
<name>A0ABU8TCR5_9PSEU</name>
<reference evidence="7 8" key="1">
    <citation type="submission" date="2024-03" db="EMBL/GenBank/DDBJ databases">
        <title>Draft genome sequence of Pseudonocardia sp. DW16-2.</title>
        <authorList>
            <person name="Duangmal K."/>
        </authorList>
    </citation>
    <scope>NUCLEOTIDE SEQUENCE [LARGE SCALE GENOMIC DNA]</scope>
    <source>
        <strain evidence="7 8">DW16-2</strain>
    </source>
</reference>
<keyword evidence="8" id="KW-1185">Reference proteome</keyword>
<dbReference type="GO" id="GO:0106141">
    <property type="term" value="F:flavin prenyltransferase activity"/>
    <property type="evidence" value="ECO:0007669"/>
    <property type="project" value="UniProtKB-EC"/>
</dbReference>
<feature type="binding site" evidence="5">
    <location>
        <position position="169"/>
    </location>
    <ligand>
        <name>dimethylallyl phosphate</name>
        <dbReference type="ChEBI" id="CHEBI:88052"/>
    </ligand>
</feature>
<dbReference type="InterPro" id="IPR004507">
    <property type="entry name" value="UbiX-like"/>
</dbReference>
<keyword evidence="3 5" id="KW-0288">FMN</keyword>
<dbReference type="PANTHER" id="PTHR43374:SF1">
    <property type="entry name" value="FLAVIN PRENYLTRANSFERASE PAD1, MITOCHONDRIAL"/>
    <property type="match status" value="1"/>
</dbReference>
<dbReference type="NCBIfam" id="TIGR00421">
    <property type="entry name" value="ubiX_pad"/>
    <property type="match status" value="1"/>
</dbReference>
<keyword evidence="1 5" id="KW-0637">Prenyltransferase</keyword>
<evidence type="ECO:0000256" key="3">
    <source>
        <dbReference type="ARBA" id="ARBA00022643"/>
    </source>
</evidence>
<feature type="domain" description="Flavoprotein" evidence="6">
    <location>
        <begin position="3"/>
        <end position="168"/>
    </location>
</feature>
<comment type="similarity">
    <text evidence="5">Belongs to the UbiX/PAD1 family.</text>
</comment>
<dbReference type="NCBIfam" id="NF004685">
    <property type="entry name" value="PRK06029.1"/>
    <property type="match status" value="1"/>
</dbReference>
<dbReference type="Gene3D" id="3.40.50.1950">
    <property type="entry name" value="Flavin prenyltransferase-like"/>
    <property type="match status" value="1"/>
</dbReference>
<evidence type="ECO:0000256" key="1">
    <source>
        <dbReference type="ARBA" id="ARBA00022602"/>
    </source>
</evidence>
<comment type="caution">
    <text evidence="7">The sequence shown here is derived from an EMBL/GenBank/DDBJ whole genome shotgun (WGS) entry which is preliminary data.</text>
</comment>
<comment type="function">
    <text evidence="5">Flavin prenyltransferase that catalyzes the synthesis of the prenylated FMN cofactor (prenyl-FMN) for 4-hydroxy-3-polyprenylbenzoic acid decarboxylase UbiD. The prenyltransferase is metal-independent and links a dimethylallyl moiety from dimethylallyl monophosphate (DMAP) to the flavin N5 and C6 atoms of FMN.</text>
</comment>
<evidence type="ECO:0000256" key="4">
    <source>
        <dbReference type="ARBA" id="ARBA00022679"/>
    </source>
</evidence>
<dbReference type="EC" id="2.5.1.129" evidence="5"/>
<feature type="binding site" evidence="5">
    <location>
        <position position="37"/>
    </location>
    <ligand>
        <name>FMN</name>
        <dbReference type="ChEBI" id="CHEBI:58210"/>
    </ligand>
</feature>
<comment type="catalytic activity">
    <reaction evidence="5">
        <text>dimethylallyl phosphate + FMNH2 = prenylated FMNH2 + phosphate</text>
        <dbReference type="Rhea" id="RHEA:37743"/>
        <dbReference type="ChEBI" id="CHEBI:43474"/>
        <dbReference type="ChEBI" id="CHEBI:57618"/>
        <dbReference type="ChEBI" id="CHEBI:87467"/>
        <dbReference type="ChEBI" id="CHEBI:88052"/>
        <dbReference type="EC" id="2.5.1.129"/>
    </reaction>
</comment>
<dbReference type="EMBL" id="JBBJUP010000022">
    <property type="protein sequence ID" value="MEJ8281729.1"/>
    <property type="molecule type" value="Genomic_DNA"/>
</dbReference>
<accession>A0ABU8TCR5</accession>
<comment type="caution">
    <text evidence="5">Lacks conserved residue(s) required for the propagation of feature annotation.</text>
</comment>
<dbReference type="Pfam" id="PF02441">
    <property type="entry name" value="Flavoprotein"/>
    <property type="match status" value="1"/>
</dbReference>
<sequence>MRRIIVALTGASGATYGIRALELLREVPDVETHLVLTKAARATIAYETDRSVADVRALADVVHSDGDLGAPISSGSFRTAGMLVAPCSVKTLSGIASSYDESLVVRAADVVLKERRRLVLLLRETPLHAGHLRLMSEVTASGAVVMPPVPAFYARPGSVADIVEHTTGRALDLLDVDTDAVARWTGERGAGDDAVVHRL</sequence>
<feature type="binding site" evidence="5">
    <location>
        <position position="123"/>
    </location>
    <ligand>
        <name>FMN</name>
        <dbReference type="ChEBI" id="CHEBI:58210"/>
    </ligand>
</feature>
<dbReference type="HAMAP" id="MF_01984">
    <property type="entry name" value="ubiX_pad"/>
    <property type="match status" value="1"/>
</dbReference>
<evidence type="ECO:0000256" key="5">
    <source>
        <dbReference type="HAMAP-Rule" id="MF_01984"/>
    </source>
</evidence>
<gene>
    <name evidence="5" type="primary">ubiX</name>
    <name evidence="7" type="ORF">WJX68_22520</name>
</gene>
<feature type="binding site" evidence="5">
    <location>
        <begin position="88"/>
        <end position="91"/>
    </location>
    <ligand>
        <name>FMN</name>
        <dbReference type="ChEBI" id="CHEBI:58210"/>
    </ligand>
</feature>
<proteinExistence type="inferred from homology"/>
<organism evidence="7 8">
    <name type="scientific">Pseudonocardia spirodelae</name>
    <dbReference type="NCBI Taxonomy" id="3133431"/>
    <lineage>
        <taxon>Bacteria</taxon>
        <taxon>Bacillati</taxon>
        <taxon>Actinomycetota</taxon>
        <taxon>Actinomycetes</taxon>
        <taxon>Pseudonocardiales</taxon>
        <taxon>Pseudonocardiaceae</taxon>
        <taxon>Pseudonocardia</taxon>
    </lineage>
</organism>
<dbReference type="PANTHER" id="PTHR43374">
    <property type="entry name" value="FLAVIN PRENYLTRANSFERASE"/>
    <property type="match status" value="1"/>
</dbReference>
<evidence type="ECO:0000313" key="8">
    <source>
        <dbReference type="Proteomes" id="UP001364211"/>
    </source>
</evidence>
<keyword evidence="4 5" id="KW-0808">Transferase</keyword>
<dbReference type="InterPro" id="IPR036551">
    <property type="entry name" value="Flavin_trans-like"/>
</dbReference>
<evidence type="ECO:0000256" key="2">
    <source>
        <dbReference type="ARBA" id="ARBA00022630"/>
    </source>
</evidence>
<feature type="binding site" evidence="5">
    <location>
        <position position="153"/>
    </location>
    <ligand>
        <name>dimethylallyl phosphate</name>
        <dbReference type="ChEBI" id="CHEBI:88052"/>
    </ligand>
</feature>
<dbReference type="InterPro" id="IPR003382">
    <property type="entry name" value="Flavoprotein"/>
</dbReference>
<evidence type="ECO:0000259" key="6">
    <source>
        <dbReference type="Pfam" id="PF02441"/>
    </source>
</evidence>
<dbReference type="RefSeq" id="WP_340294388.1">
    <property type="nucleotide sequence ID" value="NZ_JBBJUP010000022.1"/>
</dbReference>
<evidence type="ECO:0000313" key="7">
    <source>
        <dbReference type="EMBL" id="MEJ8281729.1"/>
    </source>
</evidence>
<dbReference type="Proteomes" id="UP001364211">
    <property type="component" value="Unassembled WGS sequence"/>
</dbReference>
<feature type="binding site" evidence="5">
    <location>
        <begin position="10"/>
        <end position="12"/>
    </location>
    <ligand>
        <name>FMN</name>
        <dbReference type="ChEBI" id="CHEBI:58210"/>
    </ligand>
</feature>
<keyword evidence="2 5" id="KW-0285">Flavoprotein</keyword>
<protein>
    <recommendedName>
        <fullName evidence="5">Flavin prenyltransferase UbiX</fullName>
        <ecNumber evidence="5">2.5.1.129</ecNumber>
    </recommendedName>
</protein>